<dbReference type="InterPro" id="IPR036942">
    <property type="entry name" value="Beta-barrel_TonB_sf"/>
</dbReference>
<dbReference type="Gene3D" id="2.170.130.10">
    <property type="entry name" value="TonB-dependent receptor, plug domain"/>
    <property type="match status" value="1"/>
</dbReference>
<dbReference type="Pfam" id="PF13715">
    <property type="entry name" value="CarbopepD_reg_2"/>
    <property type="match status" value="1"/>
</dbReference>
<dbReference type="KEGG" id="muc:MuYL_3267"/>
<dbReference type="InterPro" id="IPR037066">
    <property type="entry name" value="Plug_dom_sf"/>
</dbReference>
<evidence type="ECO:0000256" key="5">
    <source>
        <dbReference type="ARBA" id="ARBA00023136"/>
    </source>
</evidence>
<proteinExistence type="inferred from homology"/>
<dbReference type="Gene3D" id="2.60.40.1120">
    <property type="entry name" value="Carboxypeptidase-like, regulatory domain"/>
    <property type="match status" value="1"/>
</dbReference>
<keyword evidence="4 7" id="KW-0812">Transmembrane</keyword>
<dbReference type="PROSITE" id="PS52016">
    <property type="entry name" value="TONB_DEPENDENT_REC_3"/>
    <property type="match status" value="1"/>
</dbReference>
<keyword evidence="2 7" id="KW-0813">Transport</keyword>
<dbReference type="InterPro" id="IPR023997">
    <property type="entry name" value="TonB-dep_OMP_SusC/RagA_CS"/>
</dbReference>
<dbReference type="GO" id="GO:0009279">
    <property type="term" value="C:cell outer membrane"/>
    <property type="evidence" value="ECO:0007669"/>
    <property type="project" value="UniProtKB-SubCell"/>
</dbReference>
<reference evidence="9 10" key="1">
    <citation type="submission" date="2017-08" db="EMBL/GenBank/DDBJ databases">
        <title>Complete genome sequence of Mucilaginibacter sp. strain BJC16-A31.</title>
        <authorList>
            <consortium name="Henan University of Science and Technology"/>
            <person name="You X."/>
        </authorList>
    </citation>
    <scope>NUCLEOTIDE SEQUENCE [LARGE SCALE GENOMIC DNA]</scope>
    <source>
        <strain evidence="9 10">BJC16-A31</strain>
    </source>
</reference>
<comment type="similarity">
    <text evidence="7">Belongs to the TonB-dependent receptor family.</text>
</comment>
<evidence type="ECO:0000256" key="4">
    <source>
        <dbReference type="ARBA" id="ARBA00022692"/>
    </source>
</evidence>
<evidence type="ECO:0000256" key="7">
    <source>
        <dbReference type="PROSITE-ProRule" id="PRU01360"/>
    </source>
</evidence>
<dbReference type="InterPro" id="IPR012910">
    <property type="entry name" value="Plug_dom"/>
</dbReference>
<evidence type="ECO:0000256" key="3">
    <source>
        <dbReference type="ARBA" id="ARBA00022452"/>
    </source>
</evidence>
<name>A0A223NZ69_9SPHI</name>
<evidence type="ECO:0000256" key="1">
    <source>
        <dbReference type="ARBA" id="ARBA00004571"/>
    </source>
</evidence>
<dbReference type="SUPFAM" id="SSF49464">
    <property type="entry name" value="Carboxypeptidase regulatory domain-like"/>
    <property type="match status" value="1"/>
</dbReference>
<dbReference type="InterPro" id="IPR023996">
    <property type="entry name" value="TonB-dep_OMP_SusC/RagA"/>
</dbReference>
<dbReference type="EMBL" id="CP022743">
    <property type="protein sequence ID" value="ASU35152.1"/>
    <property type="molecule type" value="Genomic_DNA"/>
</dbReference>
<dbReference type="Pfam" id="PF07715">
    <property type="entry name" value="Plug"/>
    <property type="match status" value="1"/>
</dbReference>
<dbReference type="RefSeq" id="WP_157740868.1">
    <property type="nucleotide sequence ID" value="NZ_CP022743.1"/>
</dbReference>
<dbReference type="NCBIfam" id="TIGR04057">
    <property type="entry name" value="SusC_RagA_signa"/>
    <property type="match status" value="1"/>
</dbReference>
<dbReference type="Gene3D" id="2.40.170.20">
    <property type="entry name" value="TonB-dependent receptor, beta-barrel domain"/>
    <property type="match status" value="1"/>
</dbReference>
<keyword evidence="10" id="KW-1185">Reference proteome</keyword>
<keyword evidence="5 7" id="KW-0472">Membrane</keyword>
<organism evidence="9 10">
    <name type="scientific">Mucilaginibacter xinganensis</name>
    <dbReference type="NCBI Taxonomy" id="1234841"/>
    <lineage>
        <taxon>Bacteria</taxon>
        <taxon>Pseudomonadati</taxon>
        <taxon>Bacteroidota</taxon>
        <taxon>Sphingobacteriia</taxon>
        <taxon>Sphingobacteriales</taxon>
        <taxon>Sphingobacteriaceae</taxon>
        <taxon>Mucilaginibacter</taxon>
    </lineage>
</organism>
<evidence type="ECO:0000256" key="2">
    <source>
        <dbReference type="ARBA" id="ARBA00022448"/>
    </source>
</evidence>
<protein>
    <recommendedName>
        <fullName evidence="8">TonB-dependent receptor plug domain-containing protein</fullName>
    </recommendedName>
</protein>
<comment type="subcellular location">
    <subcellularLocation>
        <location evidence="1 7">Cell outer membrane</location>
        <topology evidence="1 7">Multi-pass membrane protein</topology>
    </subcellularLocation>
</comment>
<evidence type="ECO:0000313" key="10">
    <source>
        <dbReference type="Proteomes" id="UP000215002"/>
    </source>
</evidence>
<evidence type="ECO:0000256" key="6">
    <source>
        <dbReference type="ARBA" id="ARBA00023237"/>
    </source>
</evidence>
<feature type="domain" description="TonB-dependent receptor plug" evidence="8">
    <location>
        <begin position="114"/>
        <end position="238"/>
    </location>
</feature>
<accession>A0A223NZ69</accession>
<dbReference type="InterPro" id="IPR008969">
    <property type="entry name" value="CarboxyPept-like_regulatory"/>
</dbReference>
<dbReference type="NCBIfam" id="TIGR04056">
    <property type="entry name" value="OMP_RagA_SusC"/>
    <property type="match status" value="1"/>
</dbReference>
<keyword evidence="3 7" id="KW-1134">Transmembrane beta strand</keyword>
<keyword evidence="6 7" id="KW-0998">Cell outer membrane</keyword>
<dbReference type="OrthoDB" id="9768177at2"/>
<sequence length="1016" mass="109866">MITTLILLFCGNVFGQNTTSTITGKVTDAQTNETLIGVTVSVKGTTKGVFTDASGNYTIAADASTTLVFTYIGYKRTEVPIANQAVINVKLQPSSEQLKDVVVTALGIKRERRALGYSVTEIKGSSLTEARETNFVNGLEGKVAGVNVSNVATGPGGSANVIIRGISDITGSNQPLYVIDGIPMQNSNYRQTDVGGGYGGADGGDGTININPDDIETISVLKGAAASALYGYRGSKGVILITTKSGKNAKGTGVEFNSNYVIESVIDNTDWQTTYGQGSAGLKPANASEAFELGLSSWGAPLDGSSVFQFDGVQRPYSYVPGNMKRFYKNGGAATNTVSFSKSLGDDGSLRFSASDLHNNSIIPNAGYQQQSFSLSTNYKLDKHLDLQLKAQYINAFTHNRPSVSDAAGSLNFAPMFLPRNVNITSLYPGYKADGSENQFLDDAYTTNPYFVAYKFINNTNRNRFIGSADAKYTFDNGLYLQFRVGEDYFGDINTIVTPNGTAYQPDGAMTLEHIKSTELNMDAIIGKSFKVTKDFNANVLIGANSRKAVVDQLDATGNTFETPYLYTVGNLASPTEYESNPVVVNKSLYGTLDLSYKNYLYLTVTGRNDWYSTLAPGKTNYFYPSLSGSFVFSELLHAEWMDLGKLRLGYANVGGEADSPYQTLLGYNNIGNLSGHAIGNISNGGTVPNSALEPSSAKEFEIGTELSFFKSRLHFDIAYYNKKESKEVIPAVTSKTSGYDAVLLNSGTIQNKGIEFLVSGVPVKTQHFSWTETLNITYNNNKVLSLSNGSSNYPLGYSRAGEDEGNGIAYMSQVVGKSAYQIFALDPARDASGKPIINPETGAPDPSLATYKDLGSGISPWTTGITTDFRYKHLNLSVLIDGKFGGKIFSGTNYYGYIYGLSKQTLPGRDLKYGTEQINPQDYYAAMSNNGSMFLYNDSFIKLRQIVLGYTFPATVFNNKIQGITLSAVARNVLTIMKHTPNIDPESNYSNGPQGIEQATVPYTRTFGLNLNVKF</sequence>
<evidence type="ECO:0000313" key="9">
    <source>
        <dbReference type="EMBL" id="ASU35152.1"/>
    </source>
</evidence>
<evidence type="ECO:0000259" key="8">
    <source>
        <dbReference type="Pfam" id="PF07715"/>
    </source>
</evidence>
<dbReference type="Proteomes" id="UP000215002">
    <property type="component" value="Chromosome"/>
</dbReference>
<dbReference type="InterPro" id="IPR039426">
    <property type="entry name" value="TonB-dep_rcpt-like"/>
</dbReference>
<dbReference type="AlphaFoldDB" id="A0A223NZ69"/>
<dbReference type="SUPFAM" id="SSF56935">
    <property type="entry name" value="Porins"/>
    <property type="match status" value="1"/>
</dbReference>
<gene>
    <name evidence="9" type="ORF">MuYL_3267</name>
</gene>